<comment type="caution">
    <text evidence="2">The sequence shown here is derived from an EMBL/GenBank/DDBJ whole genome shotgun (WGS) entry which is preliminary data.</text>
</comment>
<sequence>MLEVDSEVFANVDFSTIEGDAKRVEQKSFTYETPRNFDKILDSFKIRDEVEVADAPVGEKSFAYETPKSFGKVLSSLGNVTLEKELSTPKTTTSGKLGVIREDVEELPVETGEKDEKESREELLSFFKLSLIEDLFVDDSGDDSTDIDKTVIYTPEASPKKSRKNDVSPDLFEDSPDLFPTEKKQTSPVPLEEPGSPILCTYERVQQLKAKKKLFERKKEERETVRKRNLANLKKPRKSFYESSRNKSLTSRENSKETKTESRSSSFLDISDICDLSDFGLDSRIVNEKKEDKDRLKIAKPVDESDICDLSDFGLDNRIDNSREKKEDTVKIAKPVGHSKKEGSDDLDLNDICDLSTFGLSVVDEERGKSNDKLSKNQVKNNPRKELTIDEFCNLSDFFNEKTPKPSES</sequence>
<proteinExistence type="predicted"/>
<gene>
    <name evidence="2" type="ORF">GEV33_000097</name>
</gene>
<feature type="region of interest" description="Disordered" evidence="1">
    <location>
        <begin position="145"/>
        <end position="198"/>
    </location>
</feature>
<evidence type="ECO:0000313" key="2">
    <source>
        <dbReference type="EMBL" id="KAH0822694.1"/>
    </source>
</evidence>
<reference evidence="2" key="1">
    <citation type="journal article" date="2020" name="J Insects Food Feed">
        <title>The yellow mealworm (Tenebrio molitor) genome: a resource for the emerging insects as food and feed industry.</title>
        <authorList>
            <person name="Eriksson T."/>
            <person name="Andere A."/>
            <person name="Kelstrup H."/>
            <person name="Emery V."/>
            <person name="Picard C."/>
        </authorList>
    </citation>
    <scope>NUCLEOTIDE SEQUENCE</scope>
    <source>
        <strain evidence="2">Stoneville</strain>
        <tissue evidence="2">Whole head</tissue>
    </source>
</reference>
<organism evidence="2 3">
    <name type="scientific">Tenebrio molitor</name>
    <name type="common">Yellow mealworm beetle</name>
    <dbReference type="NCBI Taxonomy" id="7067"/>
    <lineage>
        <taxon>Eukaryota</taxon>
        <taxon>Metazoa</taxon>
        <taxon>Ecdysozoa</taxon>
        <taxon>Arthropoda</taxon>
        <taxon>Hexapoda</taxon>
        <taxon>Insecta</taxon>
        <taxon>Pterygota</taxon>
        <taxon>Neoptera</taxon>
        <taxon>Endopterygota</taxon>
        <taxon>Coleoptera</taxon>
        <taxon>Polyphaga</taxon>
        <taxon>Cucujiformia</taxon>
        <taxon>Tenebrionidae</taxon>
        <taxon>Tenebrio</taxon>
    </lineage>
</organism>
<dbReference type="AlphaFoldDB" id="A0A8J6HXS8"/>
<accession>A0A8J6HXS8</accession>
<name>A0A8J6HXS8_TENMO</name>
<feature type="compositionally biased region" description="Polar residues" evidence="1">
    <location>
        <begin position="241"/>
        <end position="252"/>
    </location>
</feature>
<feature type="compositionally biased region" description="Basic residues" evidence="1">
    <location>
        <begin position="227"/>
        <end position="238"/>
    </location>
</feature>
<evidence type="ECO:0000313" key="3">
    <source>
        <dbReference type="Proteomes" id="UP000719412"/>
    </source>
</evidence>
<feature type="compositionally biased region" description="Basic and acidic residues" evidence="1">
    <location>
        <begin position="217"/>
        <end position="226"/>
    </location>
</feature>
<feature type="compositionally biased region" description="Basic and acidic residues" evidence="1">
    <location>
        <begin position="253"/>
        <end position="262"/>
    </location>
</feature>
<reference evidence="2" key="2">
    <citation type="submission" date="2021-08" db="EMBL/GenBank/DDBJ databases">
        <authorList>
            <person name="Eriksson T."/>
        </authorList>
    </citation>
    <scope>NUCLEOTIDE SEQUENCE</scope>
    <source>
        <strain evidence="2">Stoneville</strain>
        <tissue evidence="2">Whole head</tissue>
    </source>
</reference>
<feature type="region of interest" description="Disordered" evidence="1">
    <location>
        <begin position="324"/>
        <end position="345"/>
    </location>
</feature>
<keyword evidence="3" id="KW-1185">Reference proteome</keyword>
<protein>
    <submittedName>
        <fullName evidence="2">Uncharacterized protein</fullName>
    </submittedName>
</protein>
<dbReference type="Proteomes" id="UP000719412">
    <property type="component" value="Unassembled WGS sequence"/>
</dbReference>
<feature type="region of interest" description="Disordered" evidence="1">
    <location>
        <begin position="217"/>
        <end position="266"/>
    </location>
</feature>
<dbReference type="EMBL" id="JABDTM020000188">
    <property type="protein sequence ID" value="KAH0822694.1"/>
    <property type="molecule type" value="Genomic_DNA"/>
</dbReference>
<evidence type="ECO:0000256" key="1">
    <source>
        <dbReference type="SAM" id="MobiDB-lite"/>
    </source>
</evidence>